<evidence type="ECO:0000313" key="2">
    <source>
        <dbReference type="EMBL" id="GFP91472.1"/>
    </source>
</evidence>
<dbReference type="InterPro" id="IPR055301">
    <property type="entry name" value="Lea14-like_2"/>
</dbReference>
<dbReference type="OrthoDB" id="896068at2759"/>
<comment type="caution">
    <text evidence="2">The sequence shown here is derived from an EMBL/GenBank/DDBJ whole genome shotgun (WGS) entry which is preliminary data.</text>
</comment>
<accession>A0A830C012</accession>
<dbReference type="InterPro" id="IPR004864">
    <property type="entry name" value="LEA_2"/>
</dbReference>
<reference evidence="2" key="1">
    <citation type="submission" date="2020-07" db="EMBL/GenBank/DDBJ databases">
        <title>Ethylene signaling mediates host invasion by parasitic plants.</title>
        <authorList>
            <person name="Yoshida S."/>
        </authorList>
    </citation>
    <scope>NUCLEOTIDE SEQUENCE</scope>
    <source>
        <strain evidence="2">Okayama</strain>
    </source>
</reference>
<sequence length="127" mass="14255">MTLNADVWVKNPDFAYFTYNTLMTTLFYRGAVVGESSGPPGTAKARRTTRVNVTVGIITDRILLDPDFDLDFVSGLVNMSSHTLVGGRMKLFCVIDKKLTVRMSCNMTFNITSRAIQQHDCKRKVKL</sequence>
<protein>
    <recommendedName>
        <fullName evidence="1">Late embryogenesis abundant protein LEA-2 subgroup domain-containing protein</fullName>
    </recommendedName>
</protein>
<dbReference type="EMBL" id="BMAC01000246">
    <property type="protein sequence ID" value="GFP91472.1"/>
    <property type="molecule type" value="Genomic_DNA"/>
</dbReference>
<feature type="domain" description="Late embryogenesis abundant protein LEA-2 subgroup" evidence="1">
    <location>
        <begin position="8"/>
        <end position="105"/>
    </location>
</feature>
<dbReference type="PANTHER" id="PTHR31852">
    <property type="entry name" value="LATE EMBRYOGENESIS ABUNDANT (LEA) HYDROXYPROLINE-RICH GLYCOPROTEIN FAMILY"/>
    <property type="match status" value="1"/>
</dbReference>
<dbReference type="Proteomes" id="UP000653305">
    <property type="component" value="Unassembled WGS sequence"/>
</dbReference>
<name>A0A830C012_9LAMI</name>
<dbReference type="Pfam" id="PF03168">
    <property type="entry name" value="LEA_2"/>
    <property type="match status" value="1"/>
</dbReference>
<evidence type="ECO:0000259" key="1">
    <source>
        <dbReference type="Pfam" id="PF03168"/>
    </source>
</evidence>
<keyword evidence="3" id="KW-1185">Reference proteome</keyword>
<organism evidence="2 3">
    <name type="scientific">Phtheirospermum japonicum</name>
    <dbReference type="NCBI Taxonomy" id="374723"/>
    <lineage>
        <taxon>Eukaryota</taxon>
        <taxon>Viridiplantae</taxon>
        <taxon>Streptophyta</taxon>
        <taxon>Embryophyta</taxon>
        <taxon>Tracheophyta</taxon>
        <taxon>Spermatophyta</taxon>
        <taxon>Magnoliopsida</taxon>
        <taxon>eudicotyledons</taxon>
        <taxon>Gunneridae</taxon>
        <taxon>Pentapetalae</taxon>
        <taxon>asterids</taxon>
        <taxon>lamiids</taxon>
        <taxon>Lamiales</taxon>
        <taxon>Orobanchaceae</taxon>
        <taxon>Orobanchaceae incertae sedis</taxon>
        <taxon>Phtheirospermum</taxon>
    </lineage>
</organism>
<proteinExistence type="predicted"/>
<gene>
    <name evidence="2" type="ORF">PHJA_001291200</name>
</gene>
<evidence type="ECO:0000313" key="3">
    <source>
        <dbReference type="Proteomes" id="UP000653305"/>
    </source>
</evidence>
<dbReference type="AlphaFoldDB" id="A0A830C012"/>